<organism evidence="4 5">
    <name type="scientific">Flavobacterium paronense</name>
    <dbReference type="NCBI Taxonomy" id="1392775"/>
    <lineage>
        <taxon>Bacteria</taxon>
        <taxon>Pseudomonadati</taxon>
        <taxon>Bacteroidota</taxon>
        <taxon>Flavobacteriia</taxon>
        <taxon>Flavobacteriales</taxon>
        <taxon>Flavobacteriaceae</taxon>
        <taxon>Flavobacterium</taxon>
    </lineage>
</organism>
<dbReference type="EMBL" id="JBHMFB010000012">
    <property type="protein sequence ID" value="MFB9088941.1"/>
    <property type="molecule type" value="Genomic_DNA"/>
</dbReference>
<keyword evidence="3" id="KW-0472">Membrane</keyword>
<dbReference type="RefSeq" id="WP_290284311.1">
    <property type="nucleotide sequence ID" value="NZ_JAUFQN010000019.1"/>
</dbReference>
<sequence length="494" mass="55458">MENRKDIGKAISDKLNSLDKTPKEQVWSGINYELQKEKKRRIGFFFFWGKMLGLLLIVSIAGLYIYNQNGGFTSNSPRNSKESSNENSSNGKTYTADSDDENSKIIRSENNIKSDASIDDENATESKNSINNKNTINEKNAADKTNAANSITENVLLKSAKKDNANSISSKAGKNKTNLFSKAKSKKTDRKLTKRFRNEAKKENANLDSNKNKINKANDVQIDLSSLQNNNLGDLTSEIRTKKTDSIAKKKKEKTITINMYPKDSIKKDSAKIYKKFYADVFASPTMYGYFSKGSSLDRRLDSLTKKSEIKFSYGIGLTYDLTENVSVRIGYSKVNISYVTKNAPVNTNNYSGISYNPNISNGTIYGASNGSDKMDITQEISYTEIPLEVKYKFLDKKIGLKSSFGFSYLLLDENKISIKTDNGFSQEIGKTKNLSGTSLAVNLGLEMDYPLFKNTKIFVEPLLNYQIKAFSNSDFKPFLFGIHTGIRYSFNNK</sequence>
<evidence type="ECO:0000313" key="4">
    <source>
        <dbReference type="EMBL" id="MFB9088941.1"/>
    </source>
</evidence>
<feature type="compositionally biased region" description="Polar residues" evidence="2">
    <location>
        <begin position="165"/>
        <end position="180"/>
    </location>
</feature>
<accession>A0ABV5GCV1</accession>
<keyword evidence="3" id="KW-0812">Transmembrane</keyword>
<evidence type="ECO:0000256" key="3">
    <source>
        <dbReference type="SAM" id="Phobius"/>
    </source>
</evidence>
<name>A0ABV5GCV1_9FLAO</name>
<feature type="coiled-coil region" evidence="1">
    <location>
        <begin position="197"/>
        <end position="230"/>
    </location>
</feature>
<feature type="compositionally biased region" description="Basic and acidic residues" evidence="2">
    <location>
        <begin position="101"/>
        <end position="112"/>
    </location>
</feature>
<feature type="region of interest" description="Disordered" evidence="2">
    <location>
        <begin position="72"/>
        <end position="141"/>
    </location>
</feature>
<keyword evidence="5" id="KW-1185">Reference proteome</keyword>
<protein>
    <recommendedName>
        <fullName evidence="6">Outer membrane protein beta-barrel domain-containing protein</fullName>
    </recommendedName>
</protein>
<reference evidence="4 5" key="1">
    <citation type="submission" date="2024-09" db="EMBL/GenBank/DDBJ databases">
        <authorList>
            <person name="Sun Q."/>
            <person name="Mori K."/>
        </authorList>
    </citation>
    <scope>NUCLEOTIDE SEQUENCE [LARGE SCALE GENOMIC DNA]</scope>
    <source>
        <strain evidence="4 5">CECT 8460</strain>
    </source>
</reference>
<comment type="caution">
    <text evidence="4">The sequence shown here is derived from an EMBL/GenBank/DDBJ whole genome shotgun (WGS) entry which is preliminary data.</text>
</comment>
<evidence type="ECO:0008006" key="6">
    <source>
        <dbReference type="Google" id="ProtNLM"/>
    </source>
</evidence>
<dbReference type="Proteomes" id="UP001589576">
    <property type="component" value="Unassembled WGS sequence"/>
</dbReference>
<gene>
    <name evidence="4" type="ORF">ACFFUU_04945</name>
</gene>
<evidence type="ECO:0000313" key="5">
    <source>
        <dbReference type="Proteomes" id="UP001589576"/>
    </source>
</evidence>
<keyword evidence="1" id="KW-0175">Coiled coil</keyword>
<evidence type="ECO:0000256" key="1">
    <source>
        <dbReference type="SAM" id="Coils"/>
    </source>
</evidence>
<feature type="transmembrane region" description="Helical" evidence="3">
    <location>
        <begin position="44"/>
        <end position="66"/>
    </location>
</feature>
<feature type="compositionally biased region" description="Low complexity" evidence="2">
    <location>
        <begin position="125"/>
        <end position="139"/>
    </location>
</feature>
<keyword evidence="3" id="KW-1133">Transmembrane helix</keyword>
<proteinExistence type="predicted"/>
<feature type="region of interest" description="Disordered" evidence="2">
    <location>
        <begin position="163"/>
        <end position="191"/>
    </location>
</feature>
<evidence type="ECO:0000256" key="2">
    <source>
        <dbReference type="SAM" id="MobiDB-lite"/>
    </source>
</evidence>